<keyword evidence="4 9" id="KW-0560">Oxidoreductase</keyword>
<dbReference type="EC" id="1.14.11.39" evidence="9"/>
<dbReference type="PANTHER" id="PTHR10696">
    <property type="entry name" value="GAMMA-BUTYROBETAINE HYDROXYLASE-RELATED"/>
    <property type="match status" value="1"/>
</dbReference>
<dbReference type="Proteomes" id="UP000092544">
    <property type="component" value="Unassembled WGS sequence"/>
</dbReference>
<evidence type="ECO:0000256" key="7">
    <source>
        <dbReference type="PIRSR" id="PIRSR019543-2"/>
    </source>
</evidence>
<evidence type="ECO:0000313" key="9">
    <source>
        <dbReference type="EMBL" id="SBS28463.1"/>
    </source>
</evidence>
<dbReference type="GO" id="GO:0016706">
    <property type="term" value="F:2-oxoglutarate-dependent dioxygenase activity"/>
    <property type="evidence" value="ECO:0007669"/>
    <property type="project" value="UniProtKB-ARBA"/>
</dbReference>
<keyword evidence="3 7" id="KW-0479">Metal-binding</keyword>
<dbReference type="EMBL" id="FLOB01000002">
    <property type="protein sequence ID" value="SBS28463.1"/>
    <property type="molecule type" value="Genomic_DNA"/>
</dbReference>
<name>A0A1A8TAE7_9GAMM</name>
<evidence type="ECO:0000256" key="1">
    <source>
        <dbReference type="ARBA" id="ARBA00001954"/>
    </source>
</evidence>
<dbReference type="Pfam" id="PF02668">
    <property type="entry name" value="TauD"/>
    <property type="match status" value="1"/>
</dbReference>
<dbReference type="GO" id="GO:0017000">
    <property type="term" value="P:antibiotic biosynthetic process"/>
    <property type="evidence" value="ECO:0007669"/>
    <property type="project" value="UniProtKB-KW"/>
</dbReference>
<accession>A0A1A8TAE7</accession>
<dbReference type="Gene3D" id="3.60.130.10">
    <property type="entry name" value="Clavaminate synthase-like"/>
    <property type="match status" value="1"/>
</dbReference>
<comment type="cofactor">
    <cofactor evidence="1">
        <name>Fe(2+)</name>
        <dbReference type="ChEBI" id="CHEBI:29033"/>
    </cofactor>
</comment>
<evidence type="ECO:0000313" key="10">
    <source>
        <dbReference type="Proteomes" id="UP000092544"/>
    </source>
</evidence>
<dbReference type="InterPro" id="IPR014503">
    <property type="entry name" value="Clavaminate_syn-like"/>
</dbReference>
<keyword evidence="6" id="KW-0045">Antibiotic biosynthesis</keyword>
<dbReference type="SUPFAM" id="SSF51197">
    <property type="entry name" value="Clavaminate synthase-like"/>
    <property type="match status" value="1"/>
</dbReference>
<keyword evidence="10" id="KW-1185">Reference proteome</keyword>
<comment type="similarity">
    <text evidence="2">Belongs to the clavaminate synthase family.</text>
</comment>
<dbReference type="PANTHER" id="PTHR10696:SF56">
    <property type="entry name" value="TAUD_TFDA-LIKE DOMAIN-CONTAINING PROTEIN"/>
    <property type="match status" value="1"/>
</dbReference>
<proteinExistence type="inferred from homology"/>
<dbReference type="AlphaFoldDB" id="A0A1A8TAE7"/>
<evidence type="ECO:0000256" key="4">
    <source>
        <dbReference type="ARBA" id="ARBA00023002"/>
    </source>
</evidence>
<dbReference type="GO" id="GO:0005506">
    <property type="term" value="F:iron ion binding"/>
    <property type="evidence" value="ECO:0007669"/>
    <property type="project" value="InterPro"/>
</dbReference>
<evidence type="ECO:0000256" key="6">
    <source>
        <dbReference type="ARBA" id="ARBA00023194"/>
    </source>
</evidence>
<feature type="domain" description="TauD/TfdA-like" evidence="8">
    <location>
        <begin position="80"/>
        <end position="285"/>
    </location>
</feature>
<feature type="binding site" evidence="7">
    <location>
        <position position="139"/>
    </location>
    <ligand>
        <name>Fe cation</name>
        <dbReference type="ChEBI" id="CHEBI:24875"/>
    </ligand>
</feature>
<sequence>MHIYKVSKMEQDFISSYFENISKMEINKESIDLAKRSILSVMPGLSKLREDLDNGFGVIKFESLPIGDAKEFSPPQNGIKPEDKSNFSELVLLGVTSALGLNPFSYQNEKNGALVHEIVPIMGMEKSISSNGIDSFDFHTDGAYLERHMRPHALSLLCLSNESNTPTNIVNLEQCLDKLNEKDIDLLSKRLFIHHAPETFSVKNGVCHSSVVDRVDGKYEVKGAMHNTKAINEEANESLLKLSSLTSKYKIESNWNAGDLVVFSNLRVLHGRGKISGKRWLQRCYSSFSHNAADVITLK</sequence>
<dbReference type="InterPro" id="IPR042098">
    <property type="entry name" value="TauD-like_sf"/>
</dbReference>
<dbReference type="STRING" id="1792290.MSP8886_01185"/>
<evidence type="ECO:0000259" key="8">
    <source>
        <dbReference type="Pfam" id="PF02668"/>
    </source>
</evidence>
<dbReference type="RefSeq" id="WP_067013692.1">
    <property type="nucleotide sequence ID" value="NZ_FLOB01000002.1"/>
</dbReference>
<evidence type="ECO:0000256" key="2">
    <source>
        <dbReference type="ARBA" id="ARBA00008425"/>
    </source>
</evidence>
<keyword evidence="5 7" id="KW-0408">Iron</keyword>
<evidence type="ECO:0000256" key="5">
    <source>
        <dbReference type="ARBA" id="ARBA00023004"/>
    </source>
</evidence>
<gene>
    <name evidence="9" type="primary">asnO</name>
    <name evidence="9" type="ORF">MSP8886_01185</name>
</gene>
<reference evidence="9 10" key="1">
    <citation type="submission" date="2016-06" db="EMBL/GenBank/DDBJ databases">
        <authorList>
            <person name="Kjaerup R.B."/>
            <person name="Dalgaard T.S."/>
            <person name="Juul-Madsen H.R."/>
        </authorList>
    </citation>
    <scope>NUCLEOTIDE SEQUENCE [LARGE SCALE GENOMIC DNA]</scope>
    <source>
        <strain evidence="9 10">CECT 8886</strain>
    </source>
</reference>
<dbReference type="InterPro" id="IPR003819">
    <property type="entry name" value="TauD/TfdA-like"/>
</dbReference>
<dbReference type="InterPro" id="IPR050411">
    <property type="entry name" value="AlphaKG_dependent_hydroxylases"/>
</dbReference>
<dbReference type="PIRSF" id="PIRSF019543">
    <property type="entry name" value="Clavaminate_syn"/>
    <property type="match status" value="1"/>
</dbReference>
<protein>
    <submittedName>
        <fullName evidence="9">L-asparagine oxygenase</fullName>
        <ecNumber evidence="9">1.14.11.39</ecNumber>
    </submittedName>
</protein>
<evidence type="ECO:0000256" key="3">
    <source>
        <dbReference type="ARBA" id="ARBA00022723"/>
    </source>
</evidence>
<organism evidence="9 10">
    <name type="scientific">Marinomonas spartinae</name>
    <dbReference type="NCBI Taxonomy" id="1792290"/>
    <lineage>
        <taxon>Bacteria</taxon>
        <taxon>Pseudomonadati</taxon>
        <taxon>Pseudomonadota</taxon>
        <taxon>Gammaproteobacteria</taxon>
        <taxon>Oceanospirillales</taxon>
        <taxon>Oceanospirillaceae</taxon>
        <taxon>Marinomonas</taxon>
    </lineage>
</organism>